<accession>A0A377J2W0</accession>
<dbReference type="Proteomes" id="UP000254841">
    <property type="component" value="Unassembled WGS sequence"/>
</dbReference>
<dbReference type="AlphaFoldDB" id="A0A377J2W0"/>
<protein>
    <submittedName>
        <fullName evidence="2">Periplasmic protein</fullName>
    </submittedName>
</protein>
<feature type="transmembrane region" description="Helical" evidence="1">
    <location>
        <begin position="52"/>
        <end position="74"/>
    </location>
</feature>
<dbReference type="Pfam" id="PF09624">
    <property type="entry name" value="DUF2393"/>
    <property type="match status" value="1"/>
</dbReference>
<reference evidence="2 3" key="1">
    <citation type="submission" date="2018-06" db="EMBL/GenBank/DDBJ databases">
        <authorList>
            <consortium name="Pathogen Informatics"/>
            <person name="Doyle S."/>
        </authorList>
    </citation>
    <scope>NUCLEOTIDE SEQUENCE [LARGE SCALE GENOMIC DNA]</scope>
    <source>
        <strain evidence="2 3">NCTC12410</strain>
    </source>
</reference>
<dbReference type="InterPro" id="IPR013417">
    <property type="entry name" value="CHP02588"/>
</dbReference>
<sequence length="180" mass="20985">MDIAHNFLGLKTLIASASMHIKTPEMAVFGLFFLVFVLVFFFLLIFWRYRLVFMLCVMLELCIVFITPFGVAFVMRHFLYPIKVSYTHFAPFVYTSGFSFDLTIRNLSKLEMKECMLTITPLRENPKQSLLITLQDTLLPLNAYTQVLAQPIKPKQSVRWSGIIDNYRYGERYSSVLDCH</sequence>
<dbReference type="EMBL" id="UGHV01000001">
    <property type="protein sequence ID" value="STO96837.1"/>
    <property type="molecule type" value="Genomic_DNA"/>
</dbReference>
<organism evidence="2 3">
    <name type="scientific">Helicobacter canis</name>
    <dbReference type="NCBI Taxonomy" id="29419"/>
    <lineage>
        <taxon>Bacteria</taxon>
        <taxon>Pseudomonadati</taxon>
        <taxon>Campylobacterota</taxon>
        <taxon>Epsilonproteobacteria</taxon>
        <taxon>Campylobacterales</taxon>
        <taxon>Helicobacteraceae</taxon>
        <taxon>Helicobacter</taxon>
    </lineage>
</organism>
<evidence type="ECO:0000313" key="2">
    <source>
        <dbReference type="EMBL" id="STO96837.1"/>
    </source>
</evidence>
<gene>
    <name evidence="2" type="ORF">NCTC12410_00654</name>
</gene>
<keyword evidence="1" id="KW-0812">Transmembrane</keyword>
<proteinExistence type="predicted"/>
<keyword evidence="1" id="KW-0472">Membrane</keyword>
<keyword evidence="1" id="KW-1133">Transmembrane helix</keyword>
<evidence type="ECO:0000256" key="1">
    <source>
        <dbReference type="SAM" id="Phobius"/>
    </source>
</evidence>
<feature type="transmembrane region" description="Helical" evidence="1">
    <location>
        <begin position="26"/>
        <end position="45"/>
    </location>
</feature>
<name>A0A377J2W0_9HELI</name>
<evidence type="ECO:0000313" key="3">
    <source>
        <dbReference type="Proteomes" id="UP000254841"/>
    </source>
</evidence>
<dbReference type="RefSeq" id="WP_115011135.1">
    <property type="nucleotide sequence ID" value="NZ_UGHV01000001.1"/>
</dbReference>
<dbReference type="OrthoDB" id="5329577at2"/>